<protein>
    <recommendedName>
        <fullName evidence="11">Glycine--tRNA ligase beta subunit</fullName>
        <ecNumber evidence="11">6.1.1.14</ecNumber>
    </recommendedName>
    <alternativeName>
        <fullName evidence="11">Glycyl-tRNA synthetase beta subunit</fullName>
        <shortName evidence="11">GlyRS</shortName>
    </alternativeName>
</protein>
<reference evidence="13 14" key="1">
    <citation type="submission" date="2018-06" db="EMBL/GenBank/DDBJ databases">
        <title>Genomic Encyclopedia of Type Strains, Phase IV (KMG-IV): sequencing the most valuable type-strain genomes for metagenomic binning, comparative biology and taxonomic classification.</title>
        <authorList>
            <person name="Goeker M."/>
        </authorList>
    </citation>
    <scope>NUCLEOTIDE SEQUENCE [LARGE SCALE GENOMIC DNA]</scope>
    <source>
        <strain evidence="13 14">DSM 24032</strain>
    </source>
</reference>
<comment type="subunit">
    <text evidence="3 11">Tetramer of two alpha and two beta subunits.</text>
</comment>
<name>A0A395JUT4_9GAMM</name>
<dbReference type="Pfam" id="PF02092">
    <property type="entry name" value="tRNA_synt_2f"/>
    <property type="match status" value="1"/>
</dbReference>
<evidence type="ECO:0000256" key="5">
    <source>
        <dbReference type="ARBA" id="ARBA00022598"/>
    </source>
</evidence>
<evidence type="ECO:0000256" key="4">
    <source>
        <dbReference type="ARBA" id="ARBA00022490"/>
    </source>
</evidence>
<dbReference type="InterPro" id="IPR006194">
    <property type="entry name" value="Gly-tRNA-synth_heterodimer"/>
</dbReference>
<dbReference type="GO" id="GO:0004814">
    <property type="term" value="F:arginine-tRNA ligase activity"/>
    <property type="evidence" value="ECO:0007669"/>
    <property type="project" value="InterPro"/>
</dbReference>
<keyword evidence="4 11" id="KW-0963">Cytoplasm</keyword>
<dbReference type="SMART" id="SM00836">
    <property type="entry name" value="DALR_1"/>
    <property type="match status" value="1"/>
</dbReference>
<dbReference type="InterPro" id="IPR008909">
    <property type="entry name" value="DALR_anticod-bd"/>
</dbReference>
<evidence type="ECO:0000313" key="14">
    <source>
        <dbReference type="Proteomes" id="UP000253083"/>
    </source>
</evidence>
<proteinExistence type="inferred from homology"/>
<sequence>MSKQTLLIEIGTEELPPKSLKKLSDAFSQGMLEGLLDCGLISSEELTAASSYATPRRLALSVPNTAVSQPDQHSERRGPAVQAAFNDAGEATPAAIGFAKSCGLAINELGRTKTDKGEWLSASITEQGKPLSALLSSVVDAALKRLPIPKRMRWGNGTAEFVRPVKWVTVMHGAEIVPIQILDVAASNTTRGHRFHSQGDLEIKHADDYQDVLTEQGHVVADFQQRQAMILSQTHALATAAGGHIEEDQSLLDEVTGLVEYPTAILGAFDPAFLEVPQECLISSMRDHQKYFHIVDADGKLLPKFITVSNIQSSNPEQVRSGNEKVLRARLSDAQFFWQTDQKVKLENRVERLDSVLFHVKLGSVLDKTKRIQKLAGLFAADMNADVDVAQRGAYLAKADLASDMVGEFDELQGIMGHYYADRDGEAELVGACIEQHYWPKFAGDDLPLSAEAQAVALADKLDSLVGIYAAGEVPTGDKDPYALRRAALSVLRILIECEHEFEIPKLVSNSAQVYQENQDFAVDADTQRGIVDFIRGRLMAFYQAQSIDTSSINSVMACSPNSPLDFDQRVKAVAAFRQAPEATDLAAANKRISNILRKQTTVISDDIDEAALEEPAEKQLLTAINQIEAKCNALFDAGDYQAGLGLLAGLRSPIDEFFEHVMVMTEDPAQQQNRLSLLKRIQDLFLRVADIARLQN</sequence>
<evidence type="ECO:0000256" key="8">
    <source>
        <dbReference type="ARBA" id="ARBA00022917"/>
    </source>
</evidence>
<evidence type="ECO:0000256" key="10">
    <source>
        <dbReference type="ARBA" id="ARBA00047937"/>
    </source>
</evidence>
<dbReference type="GO" id="GO:0006426">
    <property type="term" value="P:glycyl-tRNA aminoacylation"/>
    <property type="evidence" value="ECO:0007669"/>
    <property type="project" value="UniProtKB-UniRule"/>
</dbReference>
<dbReference type="GO" id="GO:0005829">
    <property type="term" value="C:cytosol"/>
    <property type="evidence" value="ECO:0007669"/>
    <property type="project" value="TreeGrafter"/>
</dbReference>
<dbReference type="GO" id="GO:0006420">
    <property type="term" value="P:arginyl-tRNA aminoacylation"/>
    <property type="evidence" value="ECO:0007669"/>
    <property type="project" value="InterPro"/>
</dbReference>
<dbReference type="GO" id="GO:0004820">
    <property type="term" value="F:glycine-tRNA ligase activity"/>
    <property type="evidence" value="ECO:0007669"/>
    <property type="project" value="UniProtKB-UniRule"/>
</dbReference>
<dbReference type="InterPro" id="IPR015944">
    <property type="entry name" value="Gly-tRNA-synth_bsu"/>
</dbReference>
<evidence type="ECO:0000313" key="13">
    <source>
        <dbReference type="EMBL" id="RBP53318.1"/>
    </source>
</evidence>
<evidence type="ECO:0000256" key="11">
    <source>
        <dbReference type="HAMAP-Rule" id="MF_00255"/>
    </source>
</evidence>
<dbReference type="EC" id="6.1.1.14" evidence="11"/>
<dbReference type="HAMAP" id="MF_00255">
    <property type="entry name" value="Gly_tRNA_synth_beta"/>
    <property type="match status" value="1"/>
</dbReference>
<keyword evidence="5 11" id="KW-0436">Ligase</keyword>
<dbReference type="NCBIfam" id="TIGR00211">
    <property type="entry name" value="glyS"/>
    <property type="match status" value="1"/>
</dbReference>
<evidence type="ECO:0000256" key="6">
    <source>
        <dbReference type="ARBA" id="ARBA00022741"/>
    </source>
</evidence>
<dbReference type="GO" id="GO:0005524">
    <property type="term" value="F:ATP binding"/>
    <property type="evidence" value="ECO:0007669"/>
    <property type="project" value="UniProtKB-UniRule"/>
</dbReference>
<comment type="caution">
    <text evidence="13">The sequence shown here is derived from an EMBL/GenBank/DDBJ whole genome shotgun (WGS) entry which is preliminary data.</text>
</comment>
<dbReference type="PRINTS" id="PR01045">
    <property type="entry name" value="TRNASYNTHGB"/>
</dbReference>
<organism evidence="13 14">
    <name type="scientific">Arenicella xantha</name>
    <dbReference type="NCBI Taxonomy" id="644221"/>
    <lineage>
        <taxon>Bacteria</taxon>
        <taxon>Pseudomonadati</taxon>
        <taxon>Pseudomonadota</taxon>
        <taxon>Gammaproteobacteria</taxon>
        <taxon>Arenicellales</taxon>
        <taxon>Arenicellaceae</taxon>
        <taxon>Arenicella</taxon>
    </lineage>
</organism>
<evidence type="ECO:0000256" key="3">
    <source>
        <dbReference type="ARBA" id="ARBA00011209"/>
    </source>
</evidence>
<dbReference type="PANTHER" id="PTHR30075:SF2">
    <property type="entry name" value="GLYCINE--TRNA LIGASE, CHLOROPLASTIC_MITOCHONDRIAL 2"/>
    <property type="match status" value="1"/>
</dbReference>
<dbReference type="InParanoid" id="A0A395JUT4"/>
<evidence type="ECO:0000256" key="9">
    <source>
        <dbReference type="ARBA" id="ARBA00023146"/>
    </source>
</evidence>
<keyword evidence="7 11" id="KW-0067">ATP-binding</keyword>
<feature type="domain" description="DALR anticodon binding" evidence="12">
    <location>
        <begin position="592"/>
        <end position="695"/>
    </location>
</feature>
<dbReference type="PANTHER" id="PTHR30075">
    <property type="entry name" value="GLYCYL-TRNA SYNTHETASE"/>
    <property type="match status" value="1"/>
</dbReference>
<dbReference type="FunCoup" id="A0A395JUT4">
    <property type="interactions" value="564"/>
</dbReference>
<dbReference type="SUPFAM" id="SSF109604">
    <property type="entry name" value="HD-domain/PDEase-like"/>
    <property type="match status" value="1"/>
</dbReference>
<comment type="subcellular location">
    <subcellularLocation>
        <location evidence="1 11">Cytoplasm</location>
    </subcellularLocation>
</comment>
<evidence type="ECO:0000256" key="1">
    <source>
        <dbReference type="ARBA" id="ARBA00004496"/>
    </source>
</evidence>
<keyword evidence="6 11" id="KW-0547">Nucleotide-binding</keyword>
<dbReference type="AlphaFoldDB" id="A0A395JUT4"/>
<comment type="similarity">
    <text evidence="2 11">Belongs to the class-II aminoacyl-tRNA synthetase family.</text>
</comment>
<dbReference type="EMBL" id="QNRT01000001">
    <property type="protein sequence ID" value="RBP53318.1"/>
    <property type="molecule type" value="Genomic_DNA"/>
</dbReference>
<dbReference type="OrthoDB" id="9775440at2"/>
<gene>
    <name evidence="11" type="primary">glyS</name>
    <name evidence="13" type="ORF">DFR28_101704</name>
</gene>
<evidence type="ECO:0000256" key="2">
    <source>
        <dbReference type="ARBA" id="ARBA00008226"/>
    </source>
</evidence>
<keyword evidence="14" id="KW-1185">Reference proteome</keyword>
<dbReference type="PROSITE" id="PS50861">
    <property type="entry name" value="AA_TRNA_LIGASE_II_GLYAB"/>
    <property type="match status" value="1"/>
</dbReference>
<evidence type="ECO:0000259" key="12">
    <source>
        <dbReference type="SMART" id="SM00836"/>
    </source>
</evidence>
<keyword evidence="8 11" id="KW-0648">Protein biosynthesis</keyword>
<dbReference type="Proteomes" id="UP000253083">
    <property type="component" value="Unassembled WGS sequence"/>
</dbReference>
<comment type="catalytic activity">
    <reaction evidence="10 11">
        <text>tRNA(Gly) + glycine + ATP = glycyl-tRNA(Gly) + AMP + diphosphate</text>
        <dbReference type="Rhea" id="RHEA:16013"/>
        <dbReference type="Rhea" id="RHEA-COMP:9664"/>
        <dbReference type="Rhea" id="RHEA-COMP:9683"/>
        <dbReference type="ChEBI" id="CHEBI:30616"/>
        <dbReference type="ChEBI" id="CHEBI:33019"/>
        <dbReference type="ChEBI" id="CHEBI:57305"/>
        <dbReference type="ChEBI" id="CHEBI:78442"/>
        <dbReference type="ChEBI" id="CHEBI:78522"/>
        <dbReference type="ChEBI" id="CHEBI:456215"/>
        <dbReference type="EC" id="6.1.1.14"/>
    </reaction>
</comment>
<accession>A0A395JUT4</accession>
<keyword evidence="9 11" id="KW-0030">Aminoacyl-tRNA synthetase</keyword>
<dbReference type="Pfam" id="PF05746">
    <property type="entry name" value="DALR_1"/>
    <property type="match status" value="1"/>
</dbReference>
<evidence type="ECO:0000256" key="7">
    <source>
        <dbReference type="ARBA" id="ARBA00022840"/>
    </source>
</evidence>
<dbReference type="RefSeq" id="WP_113952902.1">
    <property type="nucleotide sequence ID" value="NZ_QNRT01000001.1"/>
</dbReference>